<keyword evidence="1" id="KW-0963">Cytoplasm</keyword>
<keyword evidence="2" id="KW-0690">Ribosome biogenesis</keyword>
<dbReference type="InterPro" id="IPR037027">
    <property type="entry name" value="YqgF/RNaseH-like_dom_sf"/>
</dbReference>
<dbReference type="InterPro" id="IPR005227">
    <property type="entry name" value="YqgF"/>
</dbReference>
<gene>
    <name evidence="7" type="ORF">CEUSTIGMA_g6065.t1</name>
</gene>
<evidence type="ECO:0000313" key="7">
    <source>
        <dbReference type="EMBL" id="GAX78626.1"/>
    </source>
</evidence>
<evidence type="ECO:0000256" key="1">
    <source>
        <dbReference type="ARBA" id="ARBA00022490"/>
    </source>
</evidence>
<dbReference type="OrthoDB" id="430851at2759"/>
<dbReference type="SMART" id="SM00732">
    <property type="entry name" value="YqgFc"/>
    <property type="match status" value="1"/>
</dbReference>
<dbReference type="Pfam" id="PF03652">
    <property type="entry name" value="RuvX"/>
    <property type="match status" value="1"/>
</dbReference>
<protein>
    <recommendedName>
        <fullName evidence="6">YqgF/RNase H-like domain-containing protein</fullName>
    </recommendedName>
</protein>
<proteinExistence type="inferred from homology"/>
<evidence type="ECO:0000256" key="2">
    <source>
        <dbReference type="ARBA" id="ARBA00022517"/>
    </source>
</evidence>
<dbReference type="GO" id="GO:0016787">
    <property type="term" value="F:hydrolase activity"/>
    <property type="evidence" value="ECO:0007669"/>
    <property type="project" value="UniProtKB-KW"/>
</dbReference>
<dbReference type="PANTHER" id="PTHR33317">
    <property type="entry name" value="POLYNUCLEOTIDYL TRANSFERASE, RIBONUCLEASE H-LIKE SUPERFAMILY PROTEIN"/>
    <property type="match status" value="1"/>
</dbReference>
<comment type="caution">
    <text evidence="7">The sequence shown here is derived from an EMBL/GenBank/DDBJ whole genome shotgun (WGS) entry which is preliminary data.</text>
</comment>
<keyword evidence="8" id="KW-1185">Reference proteome</keyword>
<dbReference type="PANTHER" id="PTHR33317:SF4">
    <property type="entry name" value="POLYNUCLEOTIDYL TRANSFERASE, RIBONUCLEASE H-LIKE SUPERFAMILY PROTEIN"/>
    <property type="match status" value="1"/>
</dbReference>
<feature type="compositionally biased region" description="Polar residues" evidence="5">
    <location>
        <begin position="17"/>
        <end position="30"/>
    </location>
</feature>
<sequence length="419" mass="43781">MLLHAACYISLRPDKGSLQTVRSQPDSNFSAHEYKQPEKLYVQSRELLKKPQRLSPDNVFAKIDGQGPTPLSSKQALPVQEKQYGGAPSVSPKHKRRTSGISTTQKNAKVSCSNSSSAGAIPTTTATRAPPAMQVLGVDYGRKWTGLAVGVNTSCDPLKVIPSGDSMSSLAQELMKLCVERGLKGIVVGLPLNPMLKGKLTDPNTDTPMAKRCRSLANTLALLAPSKNIEVYIYDEASTSLDARRIMGVKDSKVREDGFTSTKDKKENQEDSLSAMILVRRYLNCPGRAVRVKLRTSMNKRGGAISSDDVFSPSPAAVLAGIVDPQSVAPTSALITGSEDTTNVTVTAPTVTAPSATAPTVTAPTATAPTGTVDSAVAPDAVLNGSVDPAGAPPATALTGCVVASLAVTPTSHVASTSS</sequence>
<evidence type="ECO:0000256" key="3">
    <source>
        <dbReference type="ARBA" id="ARBA00022722"/>
    </source>
</evidence>
<dbReference type="Gene3D" id="3.30.420.140">
    <property type="entry name" value="YqgF/RNase H-like domain"/>
    <property type="match status" value="1"/>
</dbReference>
<name>A0A250X6F4_9CHLO</name>
<dbReference type="SUPFAM" id="SSF53098">
    <property type="entry name" value="Ribonuclease H-like"/>
    <property type="match status" value="1"/>
</dbReference>
<feature type="domain" description="YqgF/RNase H-like" evidence="6">
    <location>
        <begin position="133"/>
        <end position="243"/>
    </location>
</feature>
<evidence type="ECO:0000256" key="4">
    <source>
        <dbReference type="ARBA" id="ARBA00022801"/>
    </source>
</evidence>
<organism evidence="7 8">
    <name type="scientific">Chlamydomonas eustigma</name>
    <dbReference type="NCBI Taxonomy" id="1157962"/>
    <lineage>
        <taxon>Eukaryota</taxon>
        <taxon>Viridiplantae</taxon>
        <taxon>Chlorophyta</taxon>
        <taxon>core chlorophytes</taxon>
        <taxon>Chlorophyceae</taxon>
        <taxon>CS clade</taxon>
        <taxon>Chlamydomonadales</taxon>
        <taxon>Chlamydomonadaceae</taxon>
        <taxon>Chlamydomonas</taxon>
    </lineage>
</organism>
<dbReference type="AlphaFoldDB" id="A0A250X6F4"/>
<dbReference type="Proteomes" id="UP000232323">
    <property type="component" value="Unassembled WGS sequence"/>
</dbReference>
<dbReference type="CDD" id="cd16964">
    <property type="entry name" value="YqgF"/>
    <property type="match status" value="1"/>
</dbReference>
<keyword evidence="4" id="KW-0378">Hydrolase</keyword>
<evidence type="ECO:0000313" key="8">
    <source>
        <dbReference type="Proteomes" id="UP000232323"/>
    </source>
</evidence>
<dbReference type="InterPro" id="IPR012337">
    <property type="entry name" value="RNaseH-like_sf"/>
</dbReference>
<keyword evidence="3" id="KW-0540">Nuclease</keyword>
<reference evidence="7 8" key="1">
    <citation type="submission" date="2017-08" db="EMBL/GenBank/DDBJ databases">
        <title>Acidophilic green algal genome provides insights into adaptation to an acidic environment.</title>
        <authorList>
            <person name="Hirooka S."/>
            <person name="Hirose Y."/>
            <person name="Kanesaki Y."/>
            <person name="Higuchi S."/>
            <person name="Fujiwara T."/>
            <person name="Onuma R."/>
            <person name="Era A."/>
            <person name="Ohbayashi R."/>
            <person name="Uzuka A."/>
            <person name="Nozaki H."/>
            <person name="Yoshikawa H."/>
            <person name="Miyagishima S.Y."/>
        </authorList>
    </citation>
    <scope>NUCLEOTIDE SEQUENCE [LARGE SCALE GENOMIC DNA]</scope>
    <source>
        <strain evidence="7 8">NIES-2499</strain>
    </source>
</reference>
<evidence type="ECO:0000259" key="6">
    <source>
        <dbReference type="SMART" id="SM00732"/>
    </source>
</evidence>
<dbReference type="HAMAP" id="MF_00651">
    <property type="entry name" value="Nuclease_YqgF"/>
    <property type="match status" value="1"/>
</dbReference>
<feature type="region of interest" description="Disordered" evidence="5">
    <location>
        <begin position="17"/>
        <end position="36"/>
    </location>
</feature>
<dbReference type="STRING" id="1157962.A0A250X6F4"/>
<feature type="region of interest" description="Disordered" evidence="5">
    <location>
        <begin position="82"/>
        <end position="124"/>
    </location>
</feature>
<dbReference type="GO" id="GO:0000967">
    <property type="term" value="P:rRNA 5'-end processing"/>
    <property type="evidence" value="ECO:0007669"/>
    <property type="project" value="TreeGrafter"/>
</dbReference>
<evidence type="ECO:0000256" key="5">
    <source>
        <dbReference type="SAM" id="MobiDB-lite"/>
    </source>
</evidence>
<accession>A0A250X6F4</accession>
<dbReference type="EMBL" id="BEGY01000034">
    <property type="protein sequence ID" value="GAX78626.1"/>
    <property type="molecule type" value="Genomic_DNA"/>
</dbReference>
<dbReference type="GO" id="GO:0004518">
    <property type="term" value="F:nuclease activity"/>
    <property type="evidence" value="ECO:0007669"/>
    <property type="project" value="UniProtKB-KW"/>
</dbReference>
<feature type="compositionally biased region" description="Polar residues" evidence="5">
    <location>
        <begin position="99"/>
        <end position="118"/>
    </location>
</feature>
<dbReference type="InterPro" id="IPR006641">
    <property type="entry name" value="YqgF/RNaseH-like_dom"/>
</dbReference>